<proteinExistence type="inferred from homology"/>
<evidence type="ECO:0000256" key="1">
    <source>
        <dbReference type="ARBA" id="ARBA00009995"/>
    </source>
</evidence>
<dbReference type="PANTHER" id="PTHR48048">
    <property type="entry name" value="GLYCOSYLTRANSFERASE"/>
    <property type="match status" value="1"/>
</dbReference>
<dbReference type="EMBL" id="JAUIZM010000013">
    <property type="protein sequence ID" value="KAK1353372.1"/>
    <property type="molecule type" value="Genomic_DNA"/>
</dbReference>
<organism evidence="2 3">
    <name type="scientific">Heracleum sosnowskyi</name>
    <dbReference type="NCBI Taxonomy" id="360622"/>
    <lineage>
        <taxon>Eukaryota</taxon>
        <taxon>Viridiplantae</taxon>
        <taxon>Streptophyta</taxon>
        <taxon>Embryophyta</taxon>
        <taxon>Tracheophyta</taxon>
        <taxon>Spermatophyta</taxon>
        <taxon>Magnoliopsida</taxon>
        <taxon>eudicotyledons</taxon>
        <taxon>Gunneridae</taxon>
        <taxon>Pentapetalae</taxon>
        <taxon>asterids</taxon>
        <taxon>campanulids</taxon>
        <taxon>Apiales</taxon>
        <taxon>Apiaceae</taxon>
        <taxon>Apioideae</taxon>
        <taxon>apioid superclade</taxon>
        <taxon>Tordylieae</taxon>
        <taxon>Tordyliinae</taxon>
        <taxon>Heracleum</taxon>
    </lineage>
</organism>
<dbReference type="GO" id="GO:0035251">
    <property type="term" value="F:UDP-glucosyltransferase activity"/>
    <property type="evidence" value="ECO:0007669"/>
    <property type="project" value="InterPro"/>
</dbReference>
<dbReference type="Gene3D" id="3.40.50.2000">
    <property type="entry name" value="Glycogen Phosphorylase B"/>
    <property type="match status" value="3"/>
</dbReference>
<reference evidence="2" key="1">
    <citation type="submission" date="2023-02" db="EMBL/GenBank/DDBJ databases">
        <title>Genome of toxic invasive species Heracleum sosnowskyi carries increased number of genes despite the absence of recent whole-genome duplications.</title>
        <authorList>
            <person name="Schelkunov M."/>
            <person name="Shtratnikova V."/>
            <person name="Makarenko M."/>
            <person name="Klepikova A."/>
            <person name="Omelchenko D."/>
            <person name="Novikova G."/>
            <person name="Obukhova E."/>
            <person name="Bogdanov V."/>
            <person name="Penin A."/>
            <person name="Logacheva M."/>
        </authorList>
    </citation>
    <scope>NUCLEOTIDE SEQUENCE</scope>
    <source>
        <strain evidence="2">Hsosn_3</strain>
        <tissue evidence="2">Leaf</tissue>
    </source>
</reference>
<protein>
    <submittedName>
        <fullName evidence="2">Uncharacterized protein</fullName>
    </submittedName>
</protein>
<comment type="caution">
    <text evidence="2">The sequence shown here is derived from an EMBL/GenBank/DDBJ whole genome shotgun (WGS) entry which is preliminary data.</text>
</comment>
<dbReference type="SUPFAM" id="SSF53756">
    <property type="entry name" value="UDP-Glycosyltransferase/glycogen phosphorylase"/>
    <property type="match status" value="1"/>
</dbReference>
<reference evidence="2" key="2">
    <citation type="submission" date="2023-05" db="EMBL/GenBank/DDBJ databases">
        <authorList>
            <person name="Schelkunov M.I."/>
        </authorList>
    </citation>
    <scope>NUCLEOTIDE SEQUENCE</scope>
    <source>
        <strain evidence="2">Hsosn_3</strain>
        <tissue evidence="2">Leaf</tissue>
    </source>
</reference>
<dbReference type="AlphaFoldDB" id="A0AAD8LYT2"/>
<evidence type="ECO:0000313" key="3">
    <source>
        <dbReference type="Proteomes" id="UP001237642"/>
    </source>
</evidence>
<dbReference type="Proteomes" id="UP001237642">
    <property type="component" value="Unassembled WGS sequence"/>
</dbReference>
<gene>
    <name evidence="2" type="ORF">POM88_052507</name>
</gene>
<name>A0AAD8LYT2_9APIA</name>
<accession>A0AAD8LYT2</accession>
<dbReference type="InterPro" id="IPR050481">
    <property type="entry name" value="UDP-glycosyltransf_plant"/>
</dbReference>
<comment type="similarity">
    <text evidence="1">Belongs to the UDP-glycosyltransferase family.</text>
</comment>
<keyword evidence="3" id="KW-1185">Reference proteome</keyword>
<sequence length="325" mass="36178">MRAEVILIPAPAVGHLVSAVEFAKLLVSRDDRISVSILIMNMSFDATFVAFTNHLKKDAPAHITFVDIPALDEIIMTELMAKPKFYFFTWFIESQKGQVRDVVATIMNRSESSKLVGFVIDMMCETMIDVANEYNVPAYVLSTSSAAFLGLMFSDLSFQDNKNQGMHEYKDSDVELSVPCFLNPVPSKVLPSLLITEDSSSVFRTIAQRSRETKGIIVNTVLELEAYAIKSIVEDGNTPPVYHVGPIIKLADVEIKMDYVKGTGCLVKAEEIERGIRCLMQEESETRKKAKEMKDICRKATAKRGSSYTSVGQFIEDLMDSGALD</sequence>
<dbReference type="PANTHER" id="PTHR48048:SF45">
    <property type="entry name" value="GLYCOSYLTRANSFERASE"/>
    <property type="match status" value="1"/>
</dbReference>
<evidence type="ECO:0000313" key="2">
    <source>
        <dbReference type="EMBL" id="KAK1353372.1"/>
    </source>
</evidence>